<feature type="repeat" description="CXXCXGXG motif" evidence="12">
    <location>
        <begin position="206"/>
        <end position="213"/>
    </location>
</feature>
<dbReference type="FunFam" id="2.10.230.10:FF:000002">
    <property type="entry name" value="Molecular chaperone DnaJ"/>
    <property type="match status" value="1"/>
</dbReference>
<keyword evidence="2 12" id="KW-0479">Metal-binding</keyword>
<keyword evidence="1 12" id="KW-0235">DNA replication</keyword>
<feature type="domain" description="Cytochrome c" evidence="16">
    <location>
        <begin position="179"/>
        <end position="357"/>
    </location>
</feature>
<evidence type="ECO:0000256" key="2">
    <source>
        <dbReference type="ARBA" id="ARBA00022723"/>
    </source>
</evidence>
<dbReference type="Gene3D" id="2.60.260.20">
    <property type="entry name" value="Urease metallochaperone UreE, N-terminal domain"/>
    <property type="match status" value="2"/>
</dbReference>
<dbReference type="SUPFAM" id="SSF46565">
    <property type="entry name" value="Chaperone J-domain"/>
    <property type="match status" value="1"/>
</dbReference>
<evidence type="ECO:0000256" key="14">
    <source>
        <dbReference type="PROSITE-ProRule" id="PRU00546"/>
    </source>
</evidence>
<dbReference type="HAMAP" id="MF_01152">
    <property type="entry name" value="DnaJ"/>
    <property type="match status" value="1"/>
</dbReference>
<evidence type="ECO:0000259" key="17">
    <source>
        <dbReference type="PROSITE" id="PS51188"/>
    </source>
</evidence>
<evidence type="ECO:0000256" key="7">
    <source>
        <dbReference type="ARBA" id="ARBA00023016"/>
    </source>
</evidence>
<dbReference type="GO" id="GO:0005737">
    <property type="term" value="C:cytoplasm"/>
    <property type="evidence" value="ECO:0007669"/>
    <property type="project" value="UniProtKB-SubCell"/>
</dbReference>
<dbReference type="FunFam" id="2.60.260.20:FF:000013">
    <property type="entry name" value="DnaJ subfamily B member 11"/>
    <property type="match status" value="1"/>
</dbReference>
<dbReference type="CDD" id="cd10719">
    <property type="entry name" value="DnaJ_zf"/>
    <property type="match status" value="1"/>
</dbReference>
<dbReference type="GO" id="GO:0009055">
    <property type="term" value="F:electron transfer activity"/>
    <property type="evidence" value="ECO:0007669"/>
    <property type="project" value="InterPro"/>
</dbReference>
<dbReference type="InterPro" id="IPR051938">
    <property type="entry name" value="Apopto_cytoskel_mod"/>
</dbReference>
<dbReference type="InterPro" id="IPR009056">
    <property type="entry name" value="Cyt_c-like_dom"/>
</dbReference>
<organism evidence="18">
    <name type="scientific">uncultured Sulfurovum sp</name>
    <dbReference type="NCBI Taxonomy" id="269237"/>
    <lineage>
        <taxon>Bacteria</taxon>
        <taxon>Pseudomonadati</taxon>
        <taxon>Campylobacterota</taxon>
        <taxon>Epsilonproteobacteria</taxon>
        <taxon>Campylobacterales</taxon>
        <taxon>Sulfurovaceae</taxon>
        <taxon>Sulfurovum</taxon>
        <taxon>environmental samples</taxon>
    </lineage>
</organism>
<dbReference type="Pfam" id="PF01556">
    <property type="entry name" value="DnaJ_C"/>
    <property type="match status" value="1"/>
</dbReference>
<keyword evidence="6 13" id="KW-0408">Iron</keyword>
<dbReference type="InterPro" id="IPR018253">
    <property type="entry name" value="DnaJ_domain_CS"/>
</dbReference>
<dbReference type="InterPro" id="IPR001623">
    <property type="entry name" value="DnaJ_domain"/>
</dbReference>
<evidence type="ECO:0000256" key="1">
    <source>
        <dbReference type="ARBA" id="ARBA00022705"/>
    </source>
</evidence>
<feature type="binding site" evidence="12">
    <location>
        <position position="173"/>
    </location>
    <ligand>
        <name>Zn(2+)</name>
        <dbReference type="ChEBI" id="CHEBI:29105"/>
        <label>2</label>
    </ligand>
</feature>
<evidence type="ECO:0000256" key="10">
    <source>
        <dbReference type="ARBA" id="ARBA00061004"/>
    </source>
</evidence>
<feature type="zinc finger region" description="CR-type" evidence="14">
    <location>
        <begin position="141"/>
        <end position="218"/>
    </location>
</feature>
<evidence type="ECO:0000256" key="5">
    <source>
        <dbReference type="ARBA" id="ARBA00022833"/>
    </source>
</evidence>
<dbReference type="GO" id="GO:0009408">
    <property type="term" value="P:response to heat"/>
    <property type="evidence" value="ECO:0007669"/>
    <property type="project" value="InterPro"/>
</dbReference>
<comment type="similarity">
    <text evidence="10 12">Belongs to the DnaJ family.</text>
</comment>
<dbReference type="EMBL" id="CACVAU010000058">
    <property type="protein sequence ID" value="CAA6820219.1"/>
    <property type="molecule type" value="Genomic_DNA"/>
</dbReference>
<comment type="subcellular location">
    <subcellularLocation>
        <location evidence="12">Cytoplasm</location>
    </subcellularLocation>
</comment>
<dbReference type="InterPro" id="IPR036869">
    <property type="entry name" value="J_dom_sf"/>
</dbReference>
<dbReference type="Gene3D" id="2.10.230.10">
    <property type="entry name" value="Heat shock protein DnaJ, cysteine-rich domain"/>
    <property type="match status" value="1"/>
</dbReference>
<comment type="cofactor">
    <cofactor evidence="12">
        <name>Zn(2+)</name>
        <dbReference type="ChEBI" id="CHEBI:29105"/>
    </cofactor>
    <text evidence="12">Binds 2 Zn(2+) ions per monomer.</text>
</comment>
<accession>A0A6S6U0H6</accession>
<comment type="function">
    <text evidence="9 12">Participates actively in the response to hyperosmotic and heat shock by preventing the aggregation of stress-denatured proteins and by disaggregating proteins, also in an autonomous, DnaK-independent fashion. Unfolded proteins bind initially to DnaJ; upon interaction with the DnaJ-bound protein, DnaK hydrolyzes its bound ATP, resulting in the formation of a stable complex. GrpE releases ADP from DnaK; ATP binding to DnaK triggers the release of the substrate protein, thus completing the reaction cycle. Several rounds of ATP-dependent interactions between DnaJ, DnaK and GrpE are required for fully efficient folding. Also involved, together with DnaK and GrpE, in the DNA replication of plasmids through activation of initiation proteins.</text>
</comment>
<dbReference type="InterPro" id="IPR001305">
    <property type="entry name" value="HSP_DnaJ_Cys-rich_dom"/>
</dbReference>
<feature type="repeat" description="CXXCXGXG motif" evidence="12">
    <location>
        <begin position="170"/>
        <end position="177"/>
    </location>
</feature>
<dbReference type="SUPFAM" id="SSF49493">
    <property type="entry name" value="HSP40/DnaJ peptide-binding domain"/>
    <property type="match status" value="2"/>
</dbReference>
<comment type="subunit">
    <text evidence="12">Homodimer.</text>
</comment>
<feature type="binding site" evidence="12">
    <location>
        <position position="192"/>
    </location>
    <ligand>
        <name>Zn(2+)</name>
        <dbReference type="ChEBI" id="CHEBI:29105"/>
        <label>2</label>
    </ligand>
</feature>
<comment type="domain">
    <text evidence="12">The J domain is necessary and sufficient to stimulate DnaK ATPase activity. Zinc center 1 plays an important role in the autonomous, DnaK-independent chaperone activity of DnaJ. Zinc center 2 is essential for interaction with DnaK and for DnaJ activity.</text>
</comment>
<feature type="binding site" evidence="12">
    <location>
        <position position="154"/>
    </location>
    <ligand>
        <name>Zn(2+)</name>
        <dbReference type="ChEBI" id="CHEBI:29105"/>
        <label>1</label>
    </ligand>
</feature>
<feature type="repeat" description="CXXCXGXG motif" evidence="12">
    <location>
        <begin position="154"/>
        <end position="161"/>
    </location>
</feature>
<dbReference type="SUPFAM" id="SSF57938">
    <property type="entry name" value="DnaJ/Hsp40 cysteine-rich domain"/>
    <property type="match status" value="1"/>
</dbReference>
<dbReference type="PROSITE" id="PS51188">
    <property type="entry name" value="ZF_CR"/>
    <property type="match status" value="1"/>
</dbReference>
<dbReference type="InterPro" id="IPR036410">
    <property type="entry name" value="HSP_DnaJ_Cys-rich_dom_sf"/>
</dbReference>
<dbReference type="PANTHER" id="PTHR44145:SF3">
    <property type="entry name" value="DNAJ HOMOLOG SUBFAMILY A MEMBER 3, MITOCHONDRIAL"/>
    <property type="match status" value="1"/>
</dbReference>
<dbReference type="InterPro" id="IPR002939">
    <property type="entry name" value="DnaJ_C"/>
</dbReference>
<dbReference type="NCBIfam" id="NF008035">
    <property type="entry name" value="PRK10767.1"/>
    <property type="match status" value="1"/>
</dbReference>
<dbReference type="PROSITE" id="PS51007">
    <property type="entry name" value="CYTC"/>
    <property type="match status" value="1"/>
</dbReference>
<dbReference type="PROSITE" id="PS50076">
    <property type="entry name" value="DNAJ_2"/>
    <property type="match status" value="1"/>
</dbReference>
<dbReference type="Gene3D" id="1.10.287.110">
    <property type="entry name" value="DnaJ domain"/>
    <property type="match status" value="1"/>
</dbReference>
<dbReference type="SMART" id="SM00271">
    <property type="entry name" value="DnaJ"/>
    <property type="match status" value="1"/>
</dbReference>
<dbReference type="AlphaFoldDB" id="A0A6S6U0H6"/>
<feature type="repeat" description="CXXCXGXG motif" evidence="12">
    <location>
        <begin position="192"/>
        <end position="199"/>
    </location>
</feature>
<evidence type="ECO:0000313" key="18">
    <source>
        <dbReference type="EMBL" id="CAA6820219.1"/>
    </source>
</evidence>
<feature type="binding site" evidence="12">
    <location>
        <position position="157"/>
    </location>
    <ligand>
        <name>Zn(2+)</name>
        <dbReference type="ChEBI" id="CHEBI:29105"/>
        <label>1</label>
    </ligand>
</feature>
<protein>
    <recommendedName>
        <fullName evidence="11 12">Chaperone protein DnaJ</fullName>
    </recommendedName>
</protein>
<dbReference type="GO" id="GO:0005524">
    <property type="term" value="F:ATP binding"/>
    <property type="evidence" value="ECO:0007669"/>
    <property type="project" value="InterPro"/>
</dbReference>
<dbReference type="GO" id="GO:0020037">
    <property type="term" value="F:heme binding"/>
    <property type="evidence" value="ECO:0007669"/>
    <property type="project" value="InterPro"/>
</dbReference>
<dbReference type="GO" id="GO:0008270">
    <property type="term" value="F:zinc ion binding"/>
    <property type="evidence" value="ECO:0007669"/>
    <property type="project" value="UniProtKB-UniRule"/>
</dbReference>
<keyword evidence="13" id="KW-0349">Heme</keyword>
<keyword evidence="7 12" id="KW-0346">Stress response</keyword>
<evidence type="ECO:0000256" key="11">
    <source>
        <dbReference type="ARBA" id="ARBA00067609"/>
    </source>
</evidence>
<feature type="domain" description="CR-type" evidence="17">
    <location>
        <begin position="141"/>
        <end position="218"/>
    </location>
</feature>
<evidence type="ECO:0000259" key="16">
    <source>
        <dbReference type="PROSITE" id="PS51007"/>
    </source>
</evidence>
<reference evidence="18" key="1">
    <citation type="submission" date="2020-01" db="EMBL/GenBank/DDBJ databases">
        <authorList>
            <person name="Meier V. D."/>
            <person name="Meier V D."/>
        </authorList>
    </citation>
    <scope>NUCLEOTIDE SEQUENCE</scope>
    <source>
        <strain evidence="18">HLG_WM_MAG_05</strain>
    </source>
</reference>
<proteinExistence type="inferred from homology"/>
<dbReference type="InterPro" id="IPR008971">
    <property type="entry name" value="HSP40/DnaJ_pept-bd"/>
</dbReference>
<keyword evidence="5 12" id="KW-0862">Zinc</keyword>
<evidence type="ECO:0000256" key="4">
    <source>
        <dbReference type="ARBA" id="ARBA00022771"/>
    </source>
</evidence>
<dbReference type="NCBIfam" id="TIGR02349">
    <property type="entry name" value="DnaJ_bact"/>
    <property type="match status" value="1"/>
</dbReference>
<dbReference type="Pfam" id="PF00684">
    <property type="entry name" value="DnaJ_CXXCXGXG"/>
    <property type="match status" value="1"/>
</dbReference>
<gene>
    <name evidence="12" type="primary">dnaJ</name>
    <name evidence="18" type="ORF">HELGO_WM5067</name>
</gene>
<feature type="domain" description="J" evidence="15">
    <location>
        <begin position="5"/>
        <end position="70"/>
    </location>
</feature>
<dbReference type="FunFam" id="1.10.287.110:FF:000034">
    <property type="entry name" value="Chaperone protein DnaJ"/>
    <property type="match status" value="1"/>
</dbReference>
<dbReference type="CDD" id="cd10747">
    <property type="entry name" value="DnaJ_C"/>
    <property type="match status" value="1"/>
</dbReference>
<feature type="binding site" evidence="12">
    <location>
        <position position="206"/>
    </location>
    <ligand>
        <name>Zn(2+)</name>
        <dbReference type="ChEBI" id="CHEBI:29105"/>
        <label>1</label>
    </ligand>
</feature>
<keyword evidence="8 12" id="KW-0143">Chaperone</keyword>
<dbReference type="PANTHER" id="PTHR44145">
    <property type="entry name" value="DNAJ HOMOLOG SUBFAMILY A MEMBER 3, MITOCHONDRIAL"/>
    <property type="match status" value="1"/>
</dbReference>
<dbReference type="Pfam" id="PF00226">
    <property type="entry name" value="DnaJ"/>
    <property type="match status" value="1"/>
</dbReference>
<feature type="binding site" evidence="12">
    <location>
        <position position="209"/>
    </location>
    <ligand>
        <name>Zn(2+)</name>
        <dbReference type="ChEBI" id="CHEBI:29105"/>
        <label>1</label>
    </ligand>
</feature>
<dbReference type="PRINTS" id="PR00625">
    <property type="entry name" value="JDOMAIN"/>
</dbReference>
<dbReference type="InterPro" id="IPR012724">
    <property type="entry name" value="DnaJ"/>
</dbReference>
<name>A0A6S6U0H6_9BACT</name>
<evidence type="ECO:0000256" key="13">
    <source>
        <dbReference type="PROSITE-ProRule" id="PRU00433"/>
    </source>
</evidence>
<evidence type="ECO:0000256" key="6">
    <source>
        <dbReference type="ARBA" id="ARBA00023004"/>
    </source>
</evidence>
<evidence type="ECO:0000256" key="3">
    <source>
        <dbReference type="ARBA" id="ARBA00022737"/>
    </source>
</evidence>
<dbReference type="GO" id="GO:0006260">
    <property type="term" value="P:DNA replication"/>
    <property type="evidence" value="ECO:0007669"/>
    <property type="project" value="UniProtKB-KW"/>
</dbReference>
<feature type="binding site" evidence="12">
    <location>
        <position position="195"/>
    </location>
    <ligand>
        <name>Zn(2+)</name>
        <dbReference type="ChEBI" id="CHEBI:29105"/>
        <label>2</label>
    </ligand>
</feature>
<keyword evidence="3 12" id="KW-0677">Repeat</keyword>
<dbReference type="GO" id="GO:0006457">
    <property type="term" value="P:protein folding"/>
    <property type="evidence" value="ECO:0007669"/>
    <property type="project" value="InterPro"/>
</dbReference>
<evidence type="ECO:0000256" key="9">
    <source>
        <dbReference type="ARBA" id="ARBA00053423"/>
    </source>
</evidence>
<keyword evidence="12" id="KW-0963">Cytoplasm</keyword>
<keyword evidence="4 12" id="KW-0863">Zinc-finger</keyword>
<dbReference type="GO" id="GO:0051082">
    <property type="term" value="F:unfolded protein binding"/>
    <property type="evidence" value="ECO:0007669"/>
    <property type="project" value="UniProtKB-UniRule"/>
</dbReference>
<evidence type="ECO:0000259" key="15">
    <source>
        <dbReference type="PROSITE" id="PS50076"/>
    </source>
</evidence>
<dbReference type="GO" id="GO:0031072">
    <property type="term" value="F:heat shock protein binding"/>
    <property type="evidence" value="ECO:0007669"/>
    <property type="project" value="InterPro"/>
</dbReference>
<dbReference type="CDD" id="cd06257">
    <property type="entry name" value="DnaJ"/>
    <property type="match status" value="1"/>
</dbReference>
<evidence type="ECO:0000256" key="12">
    <source>
        <dbReference type="HAMAP-Rule" id="MF_01152"/>
    </source>
</evidence>
<feature type="binding site" evidence="12">
    <location>
        <position position="170"/>
    </location>
    <ligand>
        <name>Zn(2+)</name>
        <dbReference type="ChEBI" id="CHEBI:29105"/>
        <label>2</label>
    </ligand>
</feature>
<sequence length="386" mass="42700">MTEIDYYEILEVSRSCTGSELKKSYRKLAMKYHPDRNPDDKEAEDKFKSLSEAYEVLKDESKRSIYDQYGKAGLEGRGMGGGFGGGGQNMDDIMDMFNSMFGGTAGGGFSGGRQQRRETNQKYNLDFEMEFPLKFNEAVFGCSKEIDIKYKVSCDDCNGTGAENGKLETCDYCNGQGQVVMKQGFMSFAQPCPKCHGTGQKVASSCGSCSGRGYHEEPETITINIPAGVDTGNRLRAQGHGNQSKSGTRGDLYLTFNVEQDEHFVRDGSNVYIEVPVFFTQAVLGQSITIPCLDGELELDLKVGTKDKAQFAFRDEGVADVHGNGKGQLIAQVKIVYPKKLNDEQKELLEKLQETFGVESKPHTSKFDSAFSKVTDWFKSRKATDS</sequence>
<evidence type="ECO:0000256" key="8">
    <source>
        <dbReference type="ARBA" id="ARBA00023186"/>
    </source>
</evidence>
<dbReference type="PROSITE" id="PS00636">
    <property type="entry name" value="DNAJ_1"/>
    <property type="match status" value="1"/>
</dbReference>